<dbReference type="Proteomes" id="UP000472260">
    <property type="component" value="Unassembled WGS sequence"/>
</dbReference>
<name>A0A671QEH1_9TELE</name>
<dbReference type="AlphaFoldDB" id="A0A671QEH1"/>
<organism evidence="2 3">
    <name type="scientific">Sinocyclocheilus anshuiensis</name>
    <dbReference type="NCBI Taxonomy" id="1608454"/>
    <lineage>
        <taxon>Eukaryota</taxon>
        <taxon>Metazoa</taxon>
        <taxon>Chordata</taxon>
        <taxon>Craniata</taxon>
        <taxon>Vertebrata</taxon>
        <taxon>Euteleostomi</taxon>
        <taxon>Actinopterygii</taxon>
        <taxon>Neopterygii</taxon>
        <taxon>Teleostei</taxon>
        <taxon>Ostariophysi</taxon>
        <taxon>Cypriniformes</taxon>
        <taxon>Cyprinidae</taxon>
        <taxon>Cyprininae</taxon>
        <taxon>Sinocyclocheilus</taxon>
    </lineage>
</organism>
<keyword evidence="1" id="KW-0472">Membrane</keyword>
<protein>
    <submittedName>
        <fullName evidence="2">Uncharacterized protein</fullName>
    </submittedName>
</protein>
<dbReference type="Ensembl" id="ENSSANT00000072810.1">
    <property type="protein sequence ID" value="ENSSANP00000068499.1"/>
    <property type="gene ID" value="ENSSANG00000034147.1"/>
</dbReference>
<keyword evidence="3" id="KW-1185">Reference proteome</keyword>
<reference evidence="2" key="2">
    <citation type="submission" date="2025-09" db="UniProtKB">
        <authorList>
            <consortium name="Ensembl"/>
        </authorList>
    </citation>
    <scope>IDENTIFICATION</scope>
</reference>
<proteinExistence type="predicted"/>
<evidence type="ECO:0000313" key="2">
    <source>
        <dbReference type="Ensembl" id="ENSSANP00000068499.1"/>
    </source>
</evidence>
<keyword evidence="1" id="KW-0812">Transmembrane</keyword>
<evidence type="ECO:0000256" key="1">
    <source>
        <dbReference type="SAM" id="Phobius"/>
    </source>
</evidence>
<evidence type="ECO:0000313" key="3">
    <source>
        <dbReference type="Proteomes" id="UP000472260"/>
    </source>
</evidence>
<feature type="transmembrane region" description="Helical" evidence="1">
    <location>
        <begin position="49"/>
        <end position="71"/>
    </location>
</feature>
<keyword evidence="1" id="KW-1133">Transmembrane helix</keyword>
<reference evidence="2" key="1">
    <citation type="submission" date="2025-08" db="UniProtKB">
        <authorList>
            <consortium name="Ensembl"/>
        </authorList>
    </citation>
    <scope>IDENTIFICATION</scope>
</reference>
<accession>A0A671QEH1</accession>
<sequence length="78" mass="8176">MAGQTTTTIVTTQHVSSGTWTTGICDCCSDMSTCKCPLVFPLYAVSDCISVLLVFLHAIAGLLHGGILLSASENERAI</sequence>